<dbReference type="GO" id="GO:0008061">
    <property type="term" value="F:chitin binding"/>
    <property type="evidence" value="ECO:0007669"/>
    <property type="project" value="UniProtKB-KW"/>
</dbReference>
<dbReference type="InterPro" id="IPR002557">
    <property type="entry name" value="Chitin-bd_dom"/>
</dbReference>
<dbReference type="SMART" id="SM00494">
    <property type="entry name" value="ChtBD2"/>
    <property type="match status" value="1"/>
</dbReference>
<feature type="chain" id="PRO_5041467984" description="Chitin-binding type-2 domain-containing protein" evidence="6">
    <location>
        <begin position="22"/>
        <end position="175"/>
    </location>
</feature>
<dbReference type="Gene3D" id="2.170.140.10">
    <property type="entry name" value="Chitin binding domain"/>
    <property type="match status" value="1"/>
</dbReference>
<keyword evidence="5" id="KW-0325">Glycoprotein</keyword>
<name>A0AA38HYG2_9CUCU</name>
<keyword evidence="3" id="KW-0677">Repeat</keyword>
<dbReference type="PROSITE" id="PS50940">
    <property type="entry name" value="CHIT_BIND_II"/>
    <property type="match status" value="1"/>
</dbReference>
<dbReference type="EMBL" id="JALNTZ010000007">
    <property type="protein sequence ID" value="KAJ3645916.1"/>
    <property type="molecule type" value="Genomic_DNA"/>
</dbReference>
<protein>
    <recommendedName>
        <fullName evidence="7">Chitin-binding type-2 domain-containing protein</fullName>
    </recommendedName>
</protein>
<dbReference type="SUPFAM" id="SSF57625">
    <property type="entry name" value="Invertebrate chitin-binding proteins"/>
    <property type="match status" value="1"/>
</dbReference>
<sequence>MFYSTCLAFLVLVVYSSQASSICSDGATYIPHEDCTKFYQCSNGRPYTFDCPAGLYFNPGIFVCDWPEHSGCEGVKTFEVKSEDNIAELLVSARLCLHSWYCSNTDGRVVKKSPKKNSTLQENTDSNKQVLCELKGGKFGPTGKIPAAGVAPFESQEVFAELTCRSTSEHSIQIR</sequence>
<keyword evidence="4" id="KW-1015">Disulfide bond</keyword>
<evidence type="ECO:0000256" key="1">
    <source>
        <dbReference type="ARBA" id="ARBA00022669"/>
    </source>
</evidence>
<dbReference type="PANTHER" id="PTHR23301:SF0">
    <property type="entry name" value="CHITIN-BINDING TYPE-2 DOMAIN-CONTAINING PROTEIN-RELATED"/>
    <property type="match status" value="1"/>
</dbReference>
<dbReference type="InterPro" id="IPR051940">
    <property type="entry name" value="Chitin_bind-dev_reg"/>
</dbReference>
<reference evidence="8" key="1">
    <citation type="journal article" date="2023" name="G3 (Bethesda)">
        <title>Whole genome assemblies of Zophobas morio and Tenebrio molitor.</title>
        <authorList>
            <person name="Kaur S."/>
            <person name="Stinson S.A."/>
            <person name="diCenzo G.C."/>
        </authorList>
    </citation>
    <scope>NUCLEOTIDE SEQUENCE</scope>
    <source>
        <strain evidence="8">QUZm001</strain>
    </source>
</reference>
<dbReference type="AlphaFoldDB" id="A0AA38HYG2"/>
<feature type="domain" description="Chitin-binding type-2" evidence="7">
    <location>
        <begin position="20"/>
        <end position="74"/>
    </location>
</feature>
<evidence type="ECO:0000256" key="6">
    <source>
        <dbReference type="SAM" id="SignalP"/>
    </source>
</evidence>
<feature type="signal peptide" evidence="6">
    <location>
        <begin position="1"/>
        <end position="21"/>
    </location>
</feature>
<organism evidence="8 9">
    <name type="scientific">Zophobas morio</name>
    <dbReference type="NCBI Taxonomy" id="2755281"/>
    <lineage>
        <taxon>Eukaryota</taxon>
        <taxon>Metazoa</taxon>
        <taxon>Ecdysozoa</taxon>
        <taxon>Arthropoda</taxon>
        <taxon>Hexapoda</taxon>
        <taxon>Insecta</taxon>
        <taxon>Pterygota</taxon>
        <taxon>Neoptera</taxon>
        <taxon>Endopterygota</taxon>
        <taxon>Coleoptera</taxon>
        <taxon>Polyphaga</taxon>
        <taxon>Cucujiformia</taxon>
        <taxon>Tenebrionidae</taxon>
        <taxon>Zophobas</taxon>
    </lineage>
</organism>
<keyword evidence="2 6" id="KW-0732">Signal</keyword>
<dbReference type="InterPro" id="IPR036508">
    <property type="entry name" value="Chitin-bd_dom_sf"/>
</dbReference>
<comment type="caution">
    <text evidence="8">The sequence shown here is derived from an EMBL/GenBank/DDBJ whole genome shotgun (WGS) entry which is preliminary data.</text>
</comment>
<accession>A0AA38HYG2</accession>
<proteinExistence type="predicted"/>
<dbReference type="PANTHER" id="PTHR23301">
    <property type="entry name" value="CHITIN BINDING PERITROPHIN-A"/>
    <property type="match status" value="1"/>
</dbReference>
<evidence type="ECO:0000259" key="7">
    <source>
        <dbReference type="PROSITE" id="PS50940"/>
    </source>
</evidence>
<dbReference type="GO" id="GO:0005576">
    <property type="term" value="C:extracellular region"/>
    <property type="evidence" value="ECO:0007669"/>
    <property type="project" value="InterPro"/>
</dbReference>
<evidence type="ECO:0000256" key="4">
    <source>
        <dbReference type="ARBA" id="ARBA00023157"/>
    </source>
</evidence>
<dbReference type="Proteomes" id="UP001168821">
    <property type="component" value="Unassembled WGS sequence"/>
</dbReference>
<dbReference type="Pfam" id="PF01607">
    <property type="entry name" value="CBM_14"/>
    <property type="match status" value="1"/>
</dbReference>
<evidence type="ECO:0000313" key="9">
    <source>
        <dbReference type="Proteomes" id="UP001168821"/>
    </source>
</evidence>
<gene>
    <name evidence="8" type="ORF">Zmor_023535</name>
</gene>
<keyword evidence="9" id="KW-1185">Reference proteome</keyword>
<keyword evidence="1" id="KW-0147">Chitin-binding</keyword>
<evidence type="ECO:0000256" key="5">
    <source>
        <dbReference type="ARBA" id="ARBA00023180"/>
    </source>
</evidence>
<evidence type="ECO:0000313" key="8">
    <source>
        <dbReference type="EMBL" id="KAJ3645916.1"/>
    </source>
</evidence>
<evidence type="ECO:0000256" key="3">
    <source>
        <dbReference type="ARBA" id="ARBA00022737"/>
    </source>
</evidence>
<evidence type="ECO:0000256" key="2">
    <source>
        <dbReference type="ARBA" id="ARBA00022729"/>
    </source>
</evidence>